<evidence type="ECO:0000313" key="2">
    <source>
        <dbReference type="Proteomes" id="UP000765509"/>
    </source>
</evidence>
<reference evidence="1" key="1">
    <citation type="submission" date="2021-03" db="EMBL/GenBank/DDBJ databases">
        <title>Draft genome sequence of rust myrtle Austropuccinia psidii MF-1, a brazilian biotype.</title>
        <authorList>
            <person name="Quecine M.C."/>
            <person name="Pachon D.M.R."/>
            <person name="Bonatelli M.L."/>
            <person name="Correr F.H."/>
            <person name="Franceschini L.M."/>
            <person name="Leite T.F."/>
            <person name="Margarido G.R.A."/>
            <person name="Almeida C.A."/>
            <person name="Ferrarezi J.A."/>
            <person name="Labate C.A."/>
        </authorList>
    </citation>
    <scope>NUCLEOTIDE SEQUENCE</scope>
    <source>
        <strain evidence="1">MF-1</strain>
    </source>
</reference>
<dbReference type="OrthoDB" id="3162621at2759"/>
<accession>A0A9Q3KCL8</accession>
<sequence>MFESISLVSYDVIAPKPYVAPTSNSTNPLGLERGAVEYLASCLSKSKQRATQLSIEGGGPDNEISTKPHKNLEDLMDTVIHLMIAYNMVRAHTKVKVNGIKGKLTNSKKNEAITDVLTCHKNLGINQIYYGILAAFCAGGFVVYGKTLVEPGWIRPNKDICNLLNKSFFSSESFNPTVPLRFEFAQCLVLDFGDAWVAKRSLGSSDEVTLTVPSRFRLCQCHVGSNREVKGCVPKKAPWALGTILDSKLLSFKWQEAVSDILCASTHSDPSTTRE</sequence>
<proteinExistence type="predicted"/>
<dbReference type="AlphaFoldDB" id="A0A9Q3KCL8"/>
<keyword evidence="2" id="KW-1185">Reference proteome</keyword>
<dbReference type="Proteomes" id="UP000765509">
    <property type="component" value="Unassembled WGS sequence"/>
</dbReference>
<organism evidence="1 2">
    <name type="scientific">Austropuccinia psidii MF-1</name>
    <dbReference type="NCBI Taxonomy" id="1389203"/>
    <lineage>
        <taxon>Eukaryota</taxon>
        <taxon>Fungi</taxon>
        <taxon>Dikarya</taxon>
        <taxon>Basidiomycota</taxon>
        <taxon>Pucciniomycotina</taxon>
        <taxon>Pucciniomycetes</taxon>
        <taxon>Pucciniales</taxon>
        <taxon>Sphaerophragmiaceae</taxon>
        <taxon>Austropuccinia</taxon>
    </lineage>
</organism>
<comment type="caution">
    <text evidence="1">The sequence shown here is derived from an EMBL/GenBank/DDBJ whole genome shotgun (WGS) entry which is preliminary data.</text>
</comment>
<name>A0A9Q3KCL8_9BASI</name>
<gene>
    <name evidence="1" type="ORF">O181_117816</name>
</gene>
<protein>
    <submittedName>
        <fullName evidence="1">Uncharacterized protein</fullName>
    </submittedName>
</protein>
<dbReference type="EMBL" id="AVOT02102108">
    <property type="protein sequence ID" value="MBW0578101.1"/>
    <property type="molecule type" value="Genomic_DNA"/>
</dbReference>
<evidence type="ECO:0000313" key="1">
    <source>
        <dbReference type="EMBL" id="MBW0578101.1"/>
    </source>
</evidence>